<dbReference type="InterPro" id="IPR011990">
    <property type="entry name" value="TPR-like_helical_dom_sf"/>
</dbReference>
<dbReference type="Pfam" id="PF14322">
    <property type="entry name" value="SusD-like_3"/>
    <property type="match status" value="1"/>
</dbReference>
<dbReference type="Proteomes" id="UP000541583">
    <property type="component" value="Unassembled WGS sequence"/>
</dbReference>
<keyword evidence="5" id="KW-0998">Cell outer membrane</keyword>
<dbReference type="AlphaFoldDB" id="A0A1N6Q7A9"/>
<evidence type="ECO:0000256" key="5">
    <source>
        <dbReference type="ARBA" id="ARBA00023237"/>
    </source>
</evidence>
<comment type="subcellular location">
    <subcellularLocation>
        <location evidence="1">Cell outer membrane</location>
    </subcellularLocation>
</comment>
<dbReference type="Gene3D" id="1.25.40.900">
    <property type="match status" value="1"/>
</dbReference>
<evidence type="ECO:0000256" key="2">
    <source>
        <dbReference type="ARBA" id="ARBA00006275"/>
    </source>
</evidence>
<dbReference type="STRING" id="354630.SAMN05421821_101759"/>
<dbReference type="OrthoDB" id="630434at2"/>
<dbReference type="InterPro" id="IPR012944">
    <property type="entry name" value="SusD_RagB_dom"/>
</dbReference>
<dbReference type="PROSITE" id="PS51257">
    <property type="entry name" value="PROKAR_LIPOPROTEIN"/>
    <property type="match status" value="1"/>
</dbReference>
<name>A0A1N6Q7A9_9SPHI</name>
<protein>
    <submittedName>
        <fullName evidence="9">Uncharacterized protein</fullName>
    </submittedName>
</protein>
<accession>A0A1N6Q7A9</accession>
<dbReference type="GO" id="GO:0009279">
    <property type="term" value="C:cell outer membrane"/>
    <property type="evidence" value="ECO:0007669"/>
    <property type="project" value="UniProtKB-SubCell"/>
</dbReference>
<comment type="caution">
    <text evidence="9">The sequence shown here is derived from an EMBL/GenBank/DDBJ whole genome shotgun (WGS) entry which is preliminary data.</text>
</comment>
<dbReference type="CDD" id="cd08977">
    <property type="entry name" value="SusD"/>
    <property type="match status" value="1"/>
</dbReference>
<gene>
    <name evidence="9" type="ORF">HDF22_000508</name>
    <name evidence="8" type="ORF">HDF23_000048</name>
</gene>
<sequence>MKINKFIYVLIAGAVVSTSCKKSFLDQKPPAAVNIGDAIKTESDMSDAVNGMFNASRSSSLFGRDIPVLGDVLADNAYISSSNSGRYLQENNYTYIVTNAEANNIWSQGYYTILQANRIINTALPTSTAVGLYKGEAYTTRALVYLQLANFYSTPYTVNPGADGVPLVTGYQGAYTKPSRSKLADVYAKIISDLDSAYAIMPPTATSSEYMNKYAAKALQARAYLYKGDYANARDAALEVVNKGGYTLLTAAGFAAYWTNPGPVTNKQETIFELALTNITNNGTAGLDYIYNPAGYGDILSTDPLYNLYSATDVRKSLIINGKRSGAQAYIVNKYSNVSNPNDRDDLKILRYSEVLLTLAESYARLGDMVNALKYLNQLVAQRDPSLVYASTGDQLISDILTERRKELAFEGLRFFDLKRTNVTINRPVEANSAPSITTIATDNFRRLLPIPQAETDVNKSITQNPNY</sequence>
<dbReference type="Proteomes" id="UP000548326">
    <property type="component" value="Unassembled WGS sequence"/>
</dbReference>
<dbReference type="EMBL" id="JACHCB010000001">
    <property type="protein sequence ID" value="MBB6107318.1"/>
    <property type="molecule type" value="Genomic_DNA"/>
</dbReference>
<keyword evidence="3" id="KW-0732">Signal</keyword>
<dbReference type="Pfam" id="PF07980">
    <property type="entry name" value="SusD_RagB"/>
    <property type="match status" value="1"/>
</dbReference>
<comment type="similarity">
    <text evidence="2">Belongs to the SusD family.</text>
</comment>
<organism evidence="9 11">
    <name type="scientific">Mucilaginibacter lappiensis</name>
    <dbReference type="NCBI Taxonomy" id="354630"/>
    <lineage>
        <taxon>Bacteria</taxon>
        <taxon>Pseudomonadati</taxon>
        <taxon>Bacteroidota</taxon>
        <taxon>Sphingobacteriia</taxon>
        <taxon>Sphingobacteriales</taxon>
        <taxon>Sphingobacteriaceae</taxon>
        <taxon>Mucilaginibacter</taxon>
    </lineage>
</organism>
<dbReference type="EMBL" id="JACHCA010000001">
    <property type="protein sequence ID" value="MBB6126407.1"/>
    <property type="molecule type" value="Genomic_DNA"/>
</dbReference>
<evidence type="ECO:0000256" key="3">
    <source>
        <dbReference type="ARBA" id="ARBA00022729"/>
    </source>
</evidence>
<keyword evidence="10" id="KW-1185">Reference proteome</keyword>
<dbReference type="RefSeq" id="WP_076370473.1">
    <property type="nucleotide sequence ID" value="NZ_FTMG01000001.1"/>
</dbReference>
<dbReference type="Gene3D" id="1.25.40.390">
    <property type="match status" value="1"/>
</dbReference>
<keyword evidence="4" id="KW-0472">Membrane</keyword>
<proteinExistence type="inferred from homology"/>
<evidence type="ECO:0000259" key="7">
    <source>
        <dbReference type="Pfam" id="PF14322"/>
    </source>
</evidence>
<dbReference type="SUPFAM" id="SSF48452">
    <property type="entry name" value="TPR-like"/>
    <property type="match status" value="1"/>
</dbReference>
<evidence type="ECO:0000313" key="8">
    <source>
        <dbReference type="EMBL" id="MBB6107318.1"/>
    </source>
</evidence>
<evidence type="ECO:0000256" key="4">
    <source>
        <dbReference type="ARBA" id="ARBA00023136"/>
    </source>
</evidence>
<evidence type="ECO:0000259" key="6">
    <source>
        <dbReference type="Pfam" id="PF07980"/>
    </source>
</evidence>
<feature type="domain" description="RagB/SusD" evidence="6">
    <location>
        <begin position="333"/>
        <end position="468"/>
    </location>
</feature>
<evidence type="ECO:0000256" key="1">
    <source>
        <dbReference type="ARBA" id="ARBA00004442"/>
    </source>
</evidence>
<dbReference type="Gene3D" id="2.20.20.130">
    <property type="match status" value="1"/>
</dbReference>
<feature type="domain" description="SusD-like N-terminal" evidence="7">
    <location>
        <begin position="24"/>
        <end position="225"/>
    </location>
</feature>
<evidence type="ECO:0000313" key="9">
    <source>
        <dbReference type="EMBL" id="MBB6126407.1"/>
    </source>
</evidence>
<evidence type="ECO:0000313" key="10">
    <source>
        <dbReference type="Proteomes" id="UP000541583"/>
    </source>
</evidence>
<dbReference type="InterPro" id="IPR033985">
    <property type="entry name" value="SusD-like_N"/>
</dbReference>
<reference evidence="10 11" key="1">
    <citation type="submission" date="2020-08" db="EMBL/GenBank/DDBJ databases">
        <title>Genomic Encyclopedia of Type Strains, Phase IV (KMG-V): Genome sequencing to study the core and pangenomes of soil and plant-associated prokaryotes.</title>
        <authorList>
            <person name="Whitman W."/>
        </authorList>
    </citation>
    <scope>NUCLEOTIDE SEQUENCE [LARGE SCALE GENOMIC DNA]</scope>
    <source>
        <strain evidence="8 10">ANJLi2</strain>
        <strain evidence="9 11">MP601</strain>
    </source>
</reference>
<evidence type="ECO:0000313" key="11">
    <source>
        <dbReference type="Proteomes" id="UP000548326"/>
    </source>
</evidence>